<evidence type="ECO:0000313" key="1">
    <source>
        <dbReference type="EMBL" id="QBQ77306.1"/>
    </source>
</evidence>
<gene>
    <name evidence="1" type="ORF">WFH_00018</name>
</gene>
<dbReference type="Proteomes" id="UP000310512">
    <property type="component" value="Segment"/>
</dbReference>
<name>A0A482MUQ8_9CAUD</name>
<dbReference type="EMBL" id="MK373776">
    <property type="protein sequence ID" value="QBQ77306.1"/>
    <property type="molecule type" value="Genomic_DNA"/>
</dbReference>
<accession>A0A482MUQ8</accession>
<protein>
    <submittedName>
        <fullName evidence="1">Uncharacterized protein</fullName>
    </submittedName>
</protein>
<keyword evidence="2" id="KW-1185">Reference proteome</keyword>
<proteinExistence type="predicted"/>
<reference evidence="1 2" key="1">
    <citation type="submission" date="2019-01" db="EMBL/GenBank/DDBJ databases">
        <title>Still something new to discover - new insights into E. coli phage diversity and taxonomy.</title>
        <authorList>
            <person name="Korf I.H.E."/>
            <person name="Adriaennsens E."/>
            <person name="Dreiseikelmann B."/>
            <person name="Kropinski A."/>
            <person name="Nimtz M."/>
            <person name="Meier-Kolthoff J.P."/>
            <person name="Rohde M."/>
            <person name="van Raaij M."/>
            <person name="Wittmann J."/>
        </authorList>
    </citation>
    <scope>NUCLEOTIDE SEQUENCE [LARGE SCALE GENOMIC DNA]</scope>
</reference>
<evidence type="ECO:0000313" key="2">
    <source>
        <dbReference type="Proteomes" id="UP000310512"/>
    </source>
</evidence>
<sequence>MRTLTELDVLKDVAAALGVEVSEKSTLGALRRDLLEAVDRNDFDRKCLQKKIRQAVRAGKRFRARSFAARKLDLQHGML</sequence>
<organism evidence="1 2">
    <name type="scientific">Escherichia phage vB_EcoM_WFH</name>
    <dbReference type="NCBI Taxonomy" id="2508192"/>
    <lineage>
        <taxon>Viruses</taxon>
        <taxon>Duplodnaviria</taxon>
        <taxon>Heunggongvirae</taxon>
        <taxon>Uroviricota</taxon>
        <taxon>Caudoviricetes</taxon>
        <taxon>Lindbergviridae</taxon>
        <taxon>Wifcevirus</taxon>
        <taxon>Wifcevirus WFH</taxon>
    </lineage>
</organism>